<comment type="caution">
    <text evidence="14">The sequence shown here is derived from an EMBL/GenBank/DDBJ whole genome shotgun (WGS) entry which is preliminary data.</text>
</comment>
<keyword evidence="10 12" id="KW-1133">Transmembrane helix</keyword>
<dbReference type="EC" id="2.3.2.27" evidence="3"/>
<keyword evidence="15" id="KW-1185">Reference proteome</keyword>
<dbReference type="InterPro" id="IPR022170">
    <property type="entry name" value="MUL1-like"/>
</dbReference>
<evidence type="ECO:0000256" key="1">
    <source>
        <dbReference type="ARBA" id="ARBA00000900"/>
    </source>
</evidence>
<sequence>MLWIGVAGLAVAGVCAYVVRVAHARARAMESTETLPVADLRALHEAAVEAAGAGHFRYRCEVVGQARPHKDGVLRSELEGVDCVWHKHRITRKYEEVYRDGSGNRRRRTGTDVLSEHSSSTAFFVTDATGSMVIRPGKHEVVGAEKVLDRFDPHTGTGGRRLQIGPLSLDLGGGDGTIGYRREEWVVRPGSRFYVHGEAADGDGRLAVGAPAEGGVFVMSVTSEEELLRGENNKVWAFGLGAGLAAVAGTVFLVLAIVR</sequence>
<keyword evidence="9" id="KW-0862">Zinc</keyword>
<dbReference type="Proteomes" id="UP000629371">
    <property type="component" value="Unassembled WGS sequence"/>
</dbReference>
<dbReference type="EMBL" id="JAERRI010000034">
    <property type="protein sequence ID" value="MBL1094845.1"/>
    <property type="molecule type" value="Genomic_DNA"/>
</dbReference>
<comment type="catalytic activity">
    <reaction evidence="1">
        <text>S-ubiquitinyl-[E2 ubiquitin-conjugating enzyme]-L-cysteine + [acceptor protein]-L-lysine = [E2 ubiquitin-conjugating enzyme]-L-cysteine + N(6)-ubiquitinyl-[acceptor protein]-L-lysine.</text>
        <dbReference type="EC" id="2.3.2.27"/>
    </reaction>
</comment>
<evidence type="ECO:0000256" key="5">
    <source>
        <dbReference type="ARBA" id="ARBA00022692"/>
    </source>
</evidence>
<evidence type="ECO:0000256" key="2">
    <source>
        <dbReference type="ARBA" id="ARBA00004141"/>
    </source>
</evidence>
<gene>
    <name evidence="14" type="ORF">JK360_37060</name>
</gene>
<keyword evidence="11 12" id="KW-0472">Membrane</keyword>
<dbReference type="Pfam" id="PF12483">
    <property type="entry name" value="GIDE"/>
    <property type="match status" value="1"/>
</dbReference>
<evidence type="ECO:0000256" key="11">
    <source>
        <dbReference type="ARBA" id="ARBA00023136"/>
    </source>
</evidence>
<feature type="domain" description="E3 Ubiquitin ligase MUL1-like" evidence="13">
    <location>
        <begin position="95"/>
        <end position="248"/>
    </location>
</feature>
<feature type="transmembrane region" description="Helical" evidence="12">
    <location>
        <begin position="235"/>
        <end position="258"/>
    </location>
</feature>
<evidence type="ECO:0000256" key="4">
    <source>
        <dbReference type="ARBA" id="ARBA00022679"/>
    </source>
</evidence>
<accession>A0ABS1N4K0</accession>
<evidence type="ECO:0000256" key="9">
    <source>
        <dbReference type="ARBA" id="ARBA00022833"/>
    </source>
</evidence>
<evidence type="ECO:0000313" key="15">
    <source>
        <dbReference type="Proteomes" id="UP000629371"/>
    </source>
</evidence>
<proteinExistence type="predicted"/>
<evidence type="ECO:0000256" key="7">
    <source>
        <dbReference type="ARBA" id="ARBA00022771"/>
    </source>
</evidence>
<comment type="subcellular location">
    <subcellularLocation>
        <location evidence="2">Membrane</location>
        <topology evidence="2">Multi-pass membrane protein</topology>
    </subcellularLocation>
</comment>
<keyword evidence="7" id="KW-0863">Zinc-finger</keyword>
<keyword evidence="6" id="KW-0479">Metal-binding</keyword>
<evidence type="ECO:0000256" key="3">
    <source>
        <dbReference type="ARBA" id="ARBA00012483"/>
    </source>
</evidence>
<evidence type="ECO:0000259" key="13">
    <source>
        <dbReference type="Pfam" id="PF12483"/>
    </source>
</evidence>
<evidence type="ECO:0000256" key="10">
    <source>
        <dbReference type="ARBA" id="ARBA00022989"/>
    </source>
</evidence>
<evidence type="ECO:0000256" key="6">
    <source>
        <dbReference type="ARBA" id="ARBA00022723"/>
    </source>
</evidence>
<keyword evidence="5 12" id="KW-0812">Transmembrane</keyword>
<organism evidence="14 15">
    <name type="scientific">Streptomyces siderophoricus</name>
    <dbReference type="NCBI Taxonomy" id="2802281"/>
    <lineage>
        <taxon>Bacteria</taxon>
        <taxon>Bacillati</taxon>
        <taxon>Actinomycetota</taxon>
        <taxon>Actinomycetes</taxon>
        <taxon>Kitasatosporales</taxon>
        <taxon>Streptomycetaceae</taxon>
        <taxon>Streptomyces</taxon>
    </lineage>
</organism>
<evidence type="ECO:0000256" key="12">
    <source>
        <dbReference type="SAM" id="Phobius"/>
    </source>
</evidence>
<evidence type="ECO:0000313" key="14">
    <source>
        <dbReference type="EMBL" id="MBL1094845.1"/>
    </source>
</evidence>
<keyword evidence="8" id="KW-0833">Ubl conjugation pathway</keyword>
<name>A0ABS1N4K0_9ACTN</name>
<evidence type="ECO:0000256" key="8">
    <source>
        <dbReference type="ARBA" id="ARBA00022786"/>
    </source>
</evidence>
<protein>
    <recommendedName>
        <fullName evidence="3">RING-type E3 ubiquitin transferase</fullName>
        <ecNumber evidence="3">2.3.2.27</ecNumber>
    </recommendedName>
</protein>
<reference evidence="14 15" key="1">
    <citation type="submission" date="2021-01" db="EMBL/GenBank/DDBJ databases">
        <title>WGS of actinomycetes isolated from Thailand.</title>
        <authorList>
            <person name="Thawai C."/>
        </authorList>
    </citation>
    <scope>NUCLEOTIDE SEQUENCE [LARGE SCALE GENOMIC DNA]</scope>
    <source>
        <strain evidence="14 15">CH9-7</strain>
    </source>
</reference>
<keyword evidence="4" id="KW-0808">Transferase</keyword>